<name>A0A1S3KA77_LINAN</name>
<dbReference type="RefSeq" id="XP_013419151.1">
    <property type="nucleotide sequence ID" value="XM_013563697.2"/>
</dbReference>
<reference evidence="3" key="1">
    <citation type="submission" date="2025-08" db="UniProtKB">
        <authorList>
            <consortium name="RefSeq"/>
        </authorList>
    </citation>
    <scope>IDENTIFICATION</scope>
    <source>
        <tissue evidence="3">Gonads</tissue>
    </source>
</reference>
<dbReference type="AlphaFoldDB" id="A0A1S3KA77"/>
<organism evidence="2 3">
    <name type="scientific">Lingula anatina</name>
    <name type="common">Brachiopod</name>
    <name type="synonym">Lingula unguis</name>
    <dbReference type="NCBI Taxonomy" id="7574"/>
    <lineage>
        <taxon>Eukaryota</taxon>
        <taxon>Metazoa</taxon>
        <taxon>Spiralia</taxon>
        <taxon>Lophotrochozoa</taxon>
        <taxon>Brachiopoda</taxon>
        <taxon>Linguliformea</taxon>
        <taxon>Lingulata</taxon>
        <taxon>Lingulida</taxon>
        <taxon>Linguloidea</taxon>
        <taxon>Lingulidae</taxon>
        <taxon>Lingula</taxon>
    </lineage>
</organism>
<dbReference type="InParanoid" id="A0A1S3KA77"/>
<dbReference type="OrthoDB" id="10051137at2759"/>
<dbReference type="Proteomes" id="UP000085678">
    <property type="component" value="Unplaced"/>
</dbReference>
<evidence type="ECO:0000313" key="3">
    <source>
        <dbReference type="RefSeq" id="XP_013419151.1"/>
    </source>
</evidence>
<keyword evidence="2" id="KW-1185">Reference proteome</keyword>
<gene>
    <name evidence="3" type="primary">LOC106179891</name>
</gene>
<evidence type="ECO:0000256" key="1">
    <source>
        <dbReference type="SAM" id="MobiDB-lite"/>
    </source>
</evidence>
<evidence type="ECO:0000313" key="2">
    <source>
        <dbReference type="Proteomes" id="UP000085678"/>
    </source>
</evidence>
<proteinExistence type="predicted"/>
<accession>A0A1S3KA77</accession>
<feature type="compositionally biased region" description="Basic and acidic residues" evidence="1">
    <location>
        <begin position="59"/>
        <end position="86"/>
    </location>
</feature>
<dbReference type="STRING" id="7574.A0A1S3KA77"/>
<feature type="region of interest" description="Disordered" evidence="1">
    <location>
        <begin position="59"/>
        <end position="97"/>
    </location>
</feature>
<protein>
    <submittedName>
        <fullName evidence="3">Uncharacterized protein LOC106179891</fullName>
    </submittedName>
</protein>
<sequence>MEQLLITAAAILFAPAALGILLVVVLASVGQSVGIRKKYVQVLLKIFEYGRQKIEHKQGFIQDSAEKPTGEELGEDGHAGEEDKKAPSGNGCVQSEESGMHVIEREMPLRASEGIRISNVRSVETMQREFQLTDTMYFCKSGVEVSLSLSIK</sequence>
<dbReference type="KEGG" id="lak:106179891"/>
<dbReference type="GeneID" id="106179891"/>